<evidence type="ECO:0000256" key="1">
    <source>
        <dbReference type="SAM" id="MobiDB-lite"/>
    </source>
</evidence>
<dbReference type="AlphaFoldDB" id="A0A238BSC4"/>
<accession>A0A238BSC4</accession>
<dbReference type="EMBL" id="KZ270011">
    <property type="protein sequence ID" value="OZC08251.1"/>
    <property type="molecule type" value="Genomic_DNA"/>
</dbReference>
<feature type="region of interest" description="Disordered" evidence="1">
    <location>
        <begin position="214"/>
        <end position="251"/>
    </location>
</feature>
<feature type="region of interest" description="Disordered" evidence="1">
    <location>
        <begin position="1"/>
        <end position="23"/>
    </location>
</feature>
<evidence type="ECO:0000313" key="3">
    <source>
        <dbReference type="Proteomes" id="UP000242913"/>
    </source>
</evidence>
<dbReference type="OrthoDB" id="5858880at2759"/>
<feature type="region of interest" description="Disordered" evidence="1">
    <location>
        <begin position="28"/>
        <end position="47"/>
    </location>
</feature>
<protein>
    <submittedName>
        <fullName evidence="2">Uncharacterized protein</fullName>
    </submittedName>
</protein>
<name>A0A238BSC4_9BILA</name>
<organism evidence="2 3">
    <name type="scientific">Onchocerca flexuosa</name>
    <dbReference type="NCBI Taxonomy" id="387005"/>
    <lineage>
        <taxon>Eukaryota</taxon>
        <taxon>Metazoa</taxon>
        <taxon>Ecdysozoa</taxon>
        <taxon>Nematoda</taxon>
        <taxon>Chromadorea</taxon>
        <taxon>Rhabditida</taxon>
        <taxon>Spirurina</taxon>
        <taxon>Spiruromorpha</taxon>
        <taxon>Filarioidea</taxon>
        <taxon>Onchocercidae</taxon>
        <taxon>Onchocerca</taxon>
    </lineage>
</organism>
<reference evidence="2 3" key="1">
    <citation type="submission" date="2015-12" db="EMBL/GenBank/DDBJ databases">
        <title>Draft genome of the nematode, Onchocerca flexuosa.</title>
        <authorList>
            <person name="Mitreva M."/>
        </authorList>
    </citation>
    <scope>NUCLEOTIDE SEQUENCE [LARGE SCALE GENOMIC DNA]</scope>
    <source>
        <strain evidence="2">Red Deer</strain>
    </source>
</reference>
<keyword evidence="3" id="KW-1185">Reference proteome</keyword>
<feature type="compositionally biased region" description="Basic and acidic residues" evidence="1">
    <location>
        <begin position="31"/>
        <end position="41"/>
    </location>
</feature>
<dbReference type="Proteomes" id="UP000242913">
    <property type="component" value="Unassembled WGS sequence"/>
</dbReference>
<gene>
    <name evidence="2" type="ORF">X798_04730</name>
</gene>
<sequence>MSQELNFATESEPIALQHPDISESLNIASENTDKKEPEFKNSSEVTLESSFSIGKSTDKEEIEREIKPIPDPLHSKENVAHFTDEEIRVNFERFLPKDELQFIGITLTILGYMQSKMHAVQQVHQYIYCLNGCQVAVNINLPSSNTISSSFQSSTPEKSLEFSMTPVALGSTLQTTVPKKGDDQDKTILEAGIKPVQEKTESKFQSAETNFAEKSVNLGGPSNYAPPLSSENAISVLPSSPKNAPPPVPPKKKSIEMILAEEAKAMGQHSLRYNFFEK</sequence>
<evidence type="ECO:0000313" key="2">
    <source>
        <dbReference type="EMBL" id="OZC08251.1"/>
    </source>
</evidence>
<proteinExistence type="predicted"/>